<reference evidence="1 2" key="1">
    <citation type="submission" date="2023-01" db="EMBL/GenBank/DDBJ databases">
        <title>Novel diversity within Roseofilum (Cyanobacteria; Desertifilaceae) from marine benthic mats with descriptions of four novel species.</title>
        <authorList>
            <person name="Wang Y."/>
            <person name="Berthold D.E."/>
            <person name="Hu J."/>
            <person name="Lefler F.W."/>
            <person name="Laughinghouse H.D. IV."/>
        </authorList>
    </citation>
    <scope>NUCLEOTIDE SEQUENCE [LARGE SCALE GENOMIC DNA]</scope>
    <source>
        <strain evidence="1 2">BLCC-M143</strain>
    </source>
</reference>
<dbReference type="PANTHER" id="PTHR37946:SF1">
    <property type="entry name" value="SLL1969 PROTEIN"/>
    <property type="match status" value="1"/>
</dbReference>
<sequence length="219" mass="24996">MNDTATHRNGSLGDRNPVLLIHGIFRKAYVFDKMARFLDDRGWEVHRFNVVPNTSVVGLDRLALQIKDYVDTHFSPEQPIDLVGLSMGGLVSRYYLQRLGGIERVQRFITIASPHHGTYLAYFLPFIGCVQMRPGSNFLKDLNQDAQQLDRLQFTSIRTDYDFVIIPANSSHMPVGRNLKIPVFPHAMMVRSDRTLAIVENALMEKPRSPLKNRISRST</sequence>
<proteinExistence type="predicted"/>
<dbReference type="Gene3D" id="3.40.50.1820">
    <property type="entry name" value="alpha/beta hydrolase"/>
    <property type="match status" value="1"/>
</dbReference>
<comment type="caution">
    <text evidence="1">The sequence shown here is derived from an EMBL/GenBank/DDBJ whole genome shotgun (WGS) entry which is preliminary data.</text>
</comment>
<keyword evidence="1" id="KW-0378">Hydrolase</keyword>
<dbReference type="InterPro" id="IPR029058">
    <property type="entry name" value="AB_hydrolase_fold"/>
</dbReference>
<evidence type="ECO:0000313" key="1">
    <source>
        <dbReference type="EMBL" id="MDJ1182476.1"/>
    </source>
</evidence>
<protein>
    <submittedName>
        <fullName evidence="1">Alpha/beta fold hydrolase</fullName>
    </submittedName>
</protein>
<dbReference type="RefSeq" id="WP_283757128.1">
    <property type="nucleotide sequence ID" value="NZ_JAQOSQ010000003.1"/>
</dbReference>
<dbReference type="GO" id="GO:0016787">
    <property type="term" value="F:hydrolase activity"/>
    <property type="evidence" value="ECO:0007669"/>
    <property type="project" value="UniProtKB-KW"/>
</dbReference>
<name>A0ABT7BTG1_9CYAN</name>
<gene>
    <name evidence="1" type="ORF">PMH09_04645</name>
</gene>
<dbReference type="PANTHER" id="PTHR37946">
    <property type="entry name" value="SLL1969 PROTEIN"/>
    <property type="match status" value="1"/>
</dbReference>
<accession>A0ABT7BTG1</accession>
<dbReference type="EMBL" id="JAQOSQ010000003">
    <property type="protein sequence ID" value="MDJ1182476.1"/>
    <property type="molecule type" value="Genomic_DNA"/>
</dbReference>
<dbReference type="SUPFAM" id="SSF53474">
    <property type="entry name" value="alpha/beta-Hydrolases"/>
    <property type="match status" value="1"/>
</dbReference>
<evidence type="ECO:0000313" key="2">
    <source>
        <dbReference type="Proteomes" id="UP001232992"/>
    </source>
</evidence>
<keyword evidence="2" id="KW-1185">Reference proteome</keyword>
<dbReference type="Proteomes" id="UP001232992">
    <property type="component" value="Unassembled WGS sequence"/>
</dbReference>
<dbReference type="Pfam" id="PF02089">
    <property type="entry name" value="Palm_thioest"/>
    <property type="match status" value="1"/>
</dbReference>
<organism evidence="1 2">
    <name type="scientific">Roseofilum casamattae BLCC-M143</name>
    <dbReference type="NCBI Taxonomy" id="3022442"/>
    <lineage>
        <taxon>Bacteria</taxon>
        <taxon>Bacillati</taxon>
        <taxon>Cyanobacteriota</taxon>
        <taxon>Cyanophyceae</taxon>
        <taxon>Desertifilales</taxon>
        <taxon>Desertifilaceae</taxon>
        <taxon>Roseofilum</taxon>
        <taxon>Roseofilum casamattae</taxon>
    </lineage>
</organism>